<dbReference type="RefSeq" id="WP_183402942.1">
    <property type="nucleotide sequence ID" value="NZ_JACHGG010000002.1"/>
</dbReference>
<accession>A0A7W9T011</accession>
<evidence type="ECO:0000313" key="1">
    <source>
        <dbReference type="EMBL" id="MBB6058901.1"/>
    </source>
</evidence>
<proteinExistence type="predicted"/>
<gene>
    <name evidence="1" type="ORF">HNQ93_001747</name>
</gene>
<dbReference type="Proteomes" id="UP000532746">
    <property type="component" value="Unassembled WGS sequence"/>
</dbReference>
<evidence type="ECO:0000313" key="2">
    <source>
        <dbReference type="Proteomes" id="UP000532746"/>
    </source>
</evidence>
<keyword evidence="2" id="KW-1185">Reference proteome</keyword>
<name>A0A7W9T011_9BACT</name>
<dbReference type="EMBL" id="JACHGG010000002">
    <property type="protein sequence ID" value="MBB6058901.1"/>
    <property type="molecule type" value="Genomic_DNA"/>
</dbReference>
<sequence length="80" mass="8784">MLASEAAQLRIELPPLSDAEARQLEQLAHLLATTDTPPDLRDLAPAVRHLFPTPAYQVGCGGAHIWLHRTADHQRLAIIC</sequence>
<reference evidence="1 2" key="1">
    <citation type="submission" date="2020-08" db="EMBL/GenBank/DDBJ databases">
        <title>Genomic Encyclopedia of Type Strains, Phase IV (KMG-IV): sequencing the most valuable type-strain genomes for metagenomic binning, comparative biology and taxonomic classification.</title>
        <authorList>
            <person name="Goeker M."/>
        </authorList>
    </citation>
    <scope>NUCLEOTIDE SEQUENCE [LARGE SCALE GENOMIC DNA]</scope>
    <source>
        <strain evidence="1 2">DSM 26718</strain>
    </source>
</reference>
<comment type="caution">
    <text evidence="1">The sequence shown here is derived from an EMBL/GenBank/DDBJ whole genome shotgun (WGS) entry which is preliminary data.</text>
</comment>
<dbReference type="AlphaFoldDB" id="A0A7W9T011"/>
<organism evidence="1 2">
    <name type="scientific">Hymenobacter luteus</name>
    <dbReference type="NCBI Taxonomy" id="1411122"/>
    <lineage>
        <taxon>Bacteria</taxon>
        <taxon>Pseudomonadati</taxon>
        <taxon>Bacteroidota</taxon>
        <taxon>Cytophagia</taxon>
        <taxon>Cytophagales</taxon>
        <taxon>Hymenobacteraceae</taxon>
        <taxon>Hymenobacter</taxon>
    </lineage>
</organism>
<protein>
    <submittedName>
        <fullName evidence="1">Uncharacterized protein</fullName>
    </submittedName>
</protein>